<dbReference type="InterPro" id="IPR005330">
    <property type="entry name" value="MHYT_dom"/>
</dbReference>
<proteinExistence type="predicted"/>
<feature type="domain" description="MHYT" evidence="3">
    <location>
        <begin position="9"/>
        <end position="201"/>
    </location>
</feature>
<feature type="transmembrane region" description="Helical" evidence="1">
    <location>
        <begin position="82"/>
        <end position="105"/>
    </location>
</feature>
<evidence type="ECO:0000313" key="5">
    <source>
        <dbReference type="Proteomes" id="UP001151002"/>
    </source>
</evidence>
<feature type="transmembrane region" description="Helical" evidence="1">
    <location>
        <begin position="112"/>
        <end position="133"/>
    </location>
</feature>
<evidence type="ECO:0000259" key="3">
    <source>
        <dbReference type="PROSITE" id="PS50924"/>
    </source>
</evidence>
<feature type="transmembrane region" description="Helical" evidence="1">
    <location>
        <begin position="174"/>
        <end position="194"/>
    </location>
</feature>
<sequence>MAQIHHFDHGWITPTISYILSVLGSMLGLTCAIRFRSAAGRGERIWWLVLASVSIGGTAIWSMHFVAMMGFSVVGTPIRYDIGLTAASAIIAVVAVGVGLAIALLGKGAQNLRILSGGVIAGLGVAAMHYTGMAAMKLHGDVSYAMSRVGLSVGIAVVAAAVALWLAVTVRRPLVVFAAALVMGIAVNGMHFTGMTAMSVDTDASTVQLPGATAGGMIVPIGVAVVFGIIGLAYALMSAPTEEDRAASAYLAQRREEAAARIPKQAGPPAPGSLASGAWTYRDRDRTSR</sequence>
<keyword evidence="1" id="KW-0812">Transmembrane</keyword>
<dbReference type="PROSITE" id="PS50924">
    <property type="entry name" value="MHYT"/>
    <property type="match status" value="1"/>
</dbReference>
<keyword evidence="5" id="KW-1185">Reference proteome</keyword>
<feature type="transmembrane region" description="Helical" evidence="1">
    <location>
        <begin position="15"/>
        <end position="33"/>
    </location>
</feature>
<reference evidence="4" key="1">
    <citation type="submission" date="2022-11" db="EMBL/GenBank/DDBJ databases">
        <authorList>
            <person name="Somphong A."/>
            <person name="Phongsopitanun W."/>
        </authorList>
    </citation>
    <scope>NUCLEOTIDE SEQUENCE</scope>
    <source>
        <strain evidence="4">Pm04-4</strain>
    </source>
</reference>
<evidence type="ECO:0000256" key="1">
    <source>
        <dbReference type="PROSITE-ProRule" id="PRU00244"/>
    </source>
</evidence>
<dbReference type="EMBL" id="JAPNTZ010000021">
    <property type="protein sequence ID" value="MCY1144598.1"/>
    <property type="molecule type" value="Genomic_DNA"/>
</dbReference>
<dbReference type="PANTHER" id="PTHR35152">
    <property type="entry name" value="DOMAIN SIGNALLING PROTEIN, PUTATIVE (AFU_ORTHOLOGUE AFUA_5G11310)-RELATED"/>
    <property type="match status" value="1"/>
</dbReference>
<feature type="transmembrane region" description="Helical" evidence="1">
    <location>
        <begin position="45"/>
        <end position="70"/>
    </location>
</feature>
<feature type="region of interest" description="Disordered" evidence="2">
    <location>
        <begin position="259"/>
        <end position="289"/>
    </location>
</feature>
<keyword evidence="1" id="KW-1133">Transmembrane helix</keyword>
<keyword evidence="1" id="KW-0472">Membrane</keyword>
<dbReference type="PANTHER" id="PTHR35152:SF1">
    <property type="entry name" value="DOMAIN SIGNALLING PROTEIN, PUTATIVE (AFU_ORTHOLOGUE AFUA_5G11310)-RELATED"/>
    <property type="match status" value="1"/>
</dbReference>
<dbReference type="Pfam" id="PF03707">
    <property type="entry name" value="MHYT"/>
    <property type="match status" value="3"/>
</dbReference>
<accession>A0ABT4BGA7</accession>
<protein>
    <submittedName>
        <fullName evidence="4">Signal protein</fullName>
    </submittedName>
</protein>
<feature type="transmembrane region" description="Helical" evidence="1">
    <location>
        <begin position="145"/>
        <end position="167"/>
    </location>
</feature>
<evidence type="ECO:0000256" key="2">
    <source>
        <dbReference type="SAM" id="MobiDB-lite"/>
    </source>
</evidence>
<dbReference type="Proteomes" id="UP001151002">
    <property type="component" value="Unassembled WGS sequence"/>
</dbReference>
<evidence type="ECO:0000313" key="4">
    <source>
        <dbReference type="EMBL" id="MCY1144598.1"/>
    </source>
</evidence>
<gene>
    <name evidence="4" type="ORF">OWR29_41930</name>
</gene>
<comment type="caution">
    <text evidence="4">The sequence shown here is derived from an EMBL/GenBank/DDBJ whole genome shotgun (WGS) entry which is preliminary data.</text>
</comment>
<dbReference type="RefSeq" id="WP_267569178.1">
    <property type="nucleotide sequence ID" value="NZ_JAPNTZ010000021.1"/>
</dbReference>
<feature type="transmembrane region" description="Helical" evidence="1">
    <location>
        <begin position="214"/>
        <end position="236"/>
    </location>
</feature>
<organism evidence="4 5">
    <name type="scientific">Paractinoplanes pyxinae</name>
    <dbReference type="NCBI Taxonomy" id="2997416"/>
    <lineage>
        <taxon>Bacteria</taxon>
        <taxon>Bacillati</taxon>
        <taxon>Actinomycetota</taxon>
        <taxon>Actinomycetes</taxon>
        <taxon>Micromonosporales</taxon>
        <taxon>Micromonosporaceae</taxon>
        <taxon>Paractinoplanes</taxon>
    </lineage>
</organism>
<name>A0ABT4BGA7_9ACTN</name>